<feature type="compositionally biased region" description="Basic and acidic residues" evidence="2">
    <location>
        <begin position="185"/>
        <end position="206"/>
    </location>
</feature>
<evidence type="ECO:0000256" key="2">
    <source>
        <dbReference type="SAM" id="MobiDB-lite"/>
    </source>
</evidence>
<keyword evidence="1" id="KW-0175">Coiled coil</keyword>
<feature type="compositionally biased region" description="Basic and acidic residues" evidence="2">
    <location>
        <begin position="521"/>
        <end position="573"/>
    </location>
</feature>
<dbReference type="Gene3D" id="1.20.5.340">
    <property type="match status" value="1"/>
</dbReference>
<organism evidence="3 4">
    <name type="scientific">Ruminococcus turbiniformis</name>
    <dbReference type="NCBI Taxonomy" id="2881258"/>
    <lineage>
        <taxon>Bacteria</taxon>
        <taxon>Bacillati</taxon>
        <taxon>Bacillota</taxon>
        <taxon>Clostridia</taxon>
        <taxon>Eubacteriales</taxon>
        <taxon>Oscillospiraceae</taxon>
        <taxon>Ruminococcus</taxon>
    </lineage>
</organism>
<dbReference type="RefSeq" id="WP_227707729.1">
    <property type="nucleotide sequence ID" value="NZ_JAJEQX010000014.1"/>
</dbReference>
<feature type="coiled-coil region" evidence="1">
    <location>
        <begin position="326"/>
        <end position="364"/>
    </location>
</feature>
<comment type="caution">
    <text evidence="3">The sequence shown here is derived from an EMBL/GenBank/DDBJ whole genome shotgun (WGS) entry which is preliminary data.</text>
</comment>
<gene>
    <name evidence="3" type="ORF">LKD70_09190</name>
</gene>
<accession>A0ABS8FYD0</accession>
<feature type="region of interest" description="Disordered" evidence="2">
    <location>
        <begin position="519"/>
        <end position="573"/>
    </location>
</feature>
<proteinExistence type="predicted"/>
<evidence type="ECO:0000313" key="3">
    <source>
        <dbReference type="EMBL" id="MCC2254589.1"/>
    </source>
</evidence>
<protein>
    <recommendedName>
        <fullName evidence="5">Chromosome partition protein Smc</fullName>
    </recommendedName>
</protein>
<feature type="region of interest" description="Disordered" evidence="2">
    <location>
        <begin position="180"/>
        <end position="231"/>
    </location>
</feature>
<sequence length="701" mass="79280">MTNEARVKSYKAAYAMLQKKEGLSNFKWPKDKKHLEFSCNAGNTLIQFRLFSDGDLLTLRADCDRGGNDAENNAFATEMASKIEGMISIAHDGVVVFSLNVPFPSTPDDHAQGLILEKTEQFVDFILQNIADKNGTYKEWEEVLPEKEASRNTDPEQGHRMDGADDTMALSDALSNTTMLISEDNAEKEKKQKPTKIPEKREDVVDKSIGGVQTASLGDSVSVDTHTDTSADTQISNENLELETGAGIQDHYTFQENADVSGAFGTAQSFDNVAPSSRALSFPEAEGMEMYTSLRRAFQIQMDQLDFREKLLDRKKTAVDNALVSLKSGQDEIKKVQDSMAAERQKLNNSWDNYRSAKKNLESRMEDFAKKEAAFADKEAELGEREERISSQESHTALAQKAIEYREKTVIEKEGAITKKQAQLSEKEMEIKDRESDLSLREDRINIQLEQIKREHDSVSKTLDEIKELQEMADLGIQLPSADPAEIEKLNDTVASLRMENKELREQIKDRNHMVMALQSRQEKQDERNAPDPELERRLRDAEQARSEAEENIRSMQERLSETNRELSEVKDALKEREAQLEDKDKKAKELEDKIAGLKVYEPAETVLNDAGYQVNPVVGEGDPLLSLEINGCTAYINEKLHVVCIEKATRRNYTKTFDAWNSQSFAETYGMSKGKAYCRFPYDDLVADLKRISDKLSTLK</sequence>
<feature type="compositionally biased region" description="Basic and acidic residues" evidence="2">
    <location>
        <begin position="144"/>
        <end position="163"/>
    </location>
</feature>
<reference evidence="3 4" key="1">
    <citation type="submission" date="2021-10" db="EMBL/GenBank/DDBJ databases">
        <title>Anaerobic single-cell dispensing facilitates the cultivation of human gut bacteria.</title>
        <authorList>
            <person name="Afrizal A."/>
        </authorList>
    </citation>
    <scope>NUCLEOTIDE SEQUENCE [LARGE SCALE GENOMIC DNA]</scope>
    <source>
        <strain evidence="3 4">CLA-AA-H200</strain>
    </source>
</reference>
<dbReference type="Proteomes" id="UP001198151">
    <property type="component" value="Unassembled WGS sequence"/>
</dbReference>
<name>A0ABS8FYD0_9FIRM</name>
<evidence type="ECO:0000256" key="1">
    <source>
        <dbReference type="SAM" id="Coils"/>
    </source>
</evidence>
<keyword evidence="4" id="KW-1185">Reference proteome</keyword>
<evidence type="ECO:0008006" key="5">
    <source>
        <dbReference type="Google" id="ProtNLM"/>
    </source>
</evidence>
<feature type="region of interest" description="Disordered" evidence="2">
    <location>
        <begin position="144"/>
        <end position="164"/>
    </location>
</feature>
<feature type="compositionally biased region" description="Polar residues" evidence="2">
    <location>
        <begin position="211"/>
        <end position="231"/>
    </location>
</feature>
<dbReference type="EMBL" id="JAJEQX010000014">
    <property type="protein sequence ID" value="MCC2254589.1"/>
    <property type="molecule type" value="Genomic_DNA"/>
</dbReference>
<evidence type="ECO:0000313" key="4">
    <source>
        <dbReference type="Proteomes" id="UP001198151"/>
    </source>
</evidence>